<feature type="transmembrane region" description="Helical" evidence="1">
    <location>
        <begin position="183"/>
        <end position="205"/>
    </location>
</feature>
<feature type="transmembrane region" description="Helical" evidence="1">
    <location>
        <begin position="145"/>
        <end position="162"/>
    </location>
</feature>
<feature type="transmembrane region" description="Helical" evidence="1">
    <location>
        <begin position="255"/>
        <end position="280"/>
    </location>
</feature>
<name>A0A1I4WYS8_9GAMM</name>
<feature type="transmembrane region" description="Helical" evidence="1">
    <location>
        <begin position="103"/>
        <end position="125"/>
    </location>
</feature>
<accession>A0A1I4WYS8</accession>
<organism evidence="2 3">
    <name type="scientific">Dokdonella immobilis</name>
    <dbReference type="NCBI Taxonomy" id="578942"/>
    <lineage>
        <taxon>Bacteria</taxon>
        <taxon>Pseudomonadati</taxon>
        <taxon>Pseudomonadota</taxon>
        <taxon>Gammaproteobacteria</taxon>
        <taxon>Lysobacterales</taxon>
        <taxon>Rhodanobacteraceae</taxon>
        <taxon>Dokdonella</taxon>
    </lineage>
</organism>
<protein>
    <submittedName>
        <fullName evidence="2">Uncharacterized protein</fullName>
    </submittedName>
</protein>
<gene>
    <name evidence="2" type="ORF">SAMN05216289_106169</name>
</gene>
<feature type="transmembrane region" description="Helical" evidence="1">
    <location>
        <begin position="62"/>
        <end position="83"/>
    </location>
</feature>
<evidence type="ECO:0000313" key="2">
    <source>
        <dbReference type="EMBL" id="SFN18373.1"/>
    </source>
</evidence>
<reference evidence="2 3" key="1">
    <citation type="submission" date="2016-10" db="EMBL/GenBank/DDBJ databases">
        <authorList>
            <person name="de Groot N.N."/>
        </authorList>
    </citation>
    <scope>NUCLEOTIDE SEQUENCE [LARGE SCALE GENOMIC DNA]</scope>
    <source>
        <strain evidence="2 3">CGMCC 1.7659</strain>
    </source>
</reference>
<feature type="transmembrane region" description="Helical" evidence="1">
    <location>
        <begin position="225"/>
        <end position="243"/>
    </location>
</feature>
<dbReference type="RefSeq" id="WP_139224891.1">
    <property type="nucleotide sequence ID" value="NZ_FOVF01000006.1"/>
</dbReference>
<sequence>MKRGTKRRADAQASSAAMRKDARDYLRRFPPQSAFSTVLNIAMVLVGNALVFWLLWNDGLRAAHLVALVMLETVLLLAISWLLQRAVPRKDWLEQPKPWREKLPIVLFVLFWLAGAYGITLAMINGYPDFIALLKSPRSWIETRLYIPLLYTLGLALVHAVADLRHYRRLGGPFVSEVGHDAMARYLTLILGGIPFAMPFFAAAIGGFKGIEYVAGKARVDPARSTLAGAAMLVVFSASFWLVEGLVDSGVHGWAIGFVFAKLIAEVLIVCIPLVMVQIVREGTPGQAPASVS</sequence>
<dbReference type="AlphaFoldDB" id="A0A1I4WYS8"/>
<evidence type="ECO:0000256" key="1">
    <source>
        <dbReference type="SAM" id="Phobius"/>
    </source>
</evidence>
<dbReference type="STRING" id="578942.SAMN05216289_106169"/>
<dbReference type="Proteomes" id="UP000198575">
    <property type="component" value="Unassembled WGS sequence"/>
</dbReference>
<evidence type="ECO:0000313" key="3">
    <source>
        <dbReference type="Proteomes" id="UP000198575"/>
    </source>
</evidence>
<feature type="transmembrane region" description="Helical" evidence="1">
    <location>
        <begin position="33"/>
        <end position="56"/>
    </location>
</feature>
<keyword evidence="1" id="KW-0472">Membrane</keyword>
<proteinExistence type="predicted"/>
<keyword evidence="3" id="KW-1185">Reference proteome</keyword>
<keyword evidence="1" id="KW-1133">Transmembrane helix</keyword>
<keyword evidence="1" id="KW-0812">Transmembrane</keyword>
<dbReference type="EMBL" id="FOVF01000006">
    <property type="protein sequence ID" value="SFN18373.1"/>
    <property type="molecule type" value="Genomic_DNA"/>
</dbReference>